<dbReference type="SUPFAM" id="SSF46946">
    <property type="entry name" value="S13-like H2TH domain"/>
    <property type="match status" value="1"/>
</dbReference>
<evidence type="ECO:0000256" key="2">
    <source>
        <dbReference type="ARBA" id="ARBA00012961"/>
    </source>
</evidence>
<dbReference type="InterPro" id="IPR008145">
    <property type="entry name" value="GK/Ca_channel_bsu"/>
</dbReference>
<organism evidence="14">
    <name type="scientific">freshwater metagenome</name>
    <dbReference type="NCBI Taxonomy" id="449393"/>
    <lineage>
        <taxon>unclassified sequences</taxon>
        <taxon>metagenomes</taxon>
        <taxon>ecological metagenomes</taxon>
    </lineage>
</organism>
<accession>A0A6J7T217</accession>
<dbReference type="EMBL" id="CAEZWO010000006">
    <property type="protein sequence ID" value="CAB4650611.1"/>
    <property type="molecule type" value="Genomic_DNA"/>
</dbReference>
<keyword evidence="6" id="KW-0067">ATP-binding</keyword>
<gene>
    <name evidence="8" type="ORF">UFOPK2254_00127</name>
    <name evidence="9" type="ORF">UFOPK2907_00147</name>
    <name evidence="10" type="ORF">UFOPK3197_00171</name>
    <name evidence="11" type="ORF">UFOPK3241_00406</name>
    <name evidence="12" type="ORF">UFOPK3707_00737</name>
    <name evidence="13" type="ORF">UFOPK3937_00638</name>
    <name evidence="14" type="ORF">UFOPK4265_00269</name>
    <name evidence="15" type="ORF">UFOPK4401_00541</name>
</gene>
<dbReference type="NCBIfam" id="TIGR03263">
    <property type="entry name" value="guanyl_kin"/>
    <property type="match status" value="1"/>
</dbReference>
<dbReference type="InterPro" id="IPR020590">
    <property type="entry name" value="Guanylate_kinase_CS"/>
</dbReference>
<dbReference type="PANTHER" id="PTHR23117:SF13">
    <property type="entry name" value="GUANYLATE KINASE"/>
    <property type="match status" value="1"/>
</dbReference>
<evidence type="ECO:0000256" key="1">
    <source>
        <dbReference type="ARBA" id="ARBA00005790"/>
    </source>
</evidence>
<dbReference type="FunFam" id="3.30.63.10:FF:000002">
    <property type="entry name" value="Guanylate kinase 1"/>
    <property type="match status" value="1"/>
</dbReference>
<dbReference type="GO" id="GO:0004385">
    <property type="term" value="F:GMP kinase activity"/>
    <property type="evidence" value="ECO:0007669"/>
    <property type="project" value="UniProtKB-EC"/>
</dbReference>
<dbReference type="PANTHER" id="PTHR23117">
    <property type="entry name" value="GUANYLATE KINASE-RELATED"/>
    <property type="match status" value="1"/>
</dbReference>
<dbReference type="Pfam" id="PF00625">
    <property type="entry name" value="Guanylate_kin"/>
    <property type="match status" value="1"/>
</dbReference>
<dbReference type="Pfam" id="PF22525">
    <property type="entry name" value="H2TH_5"/>
    <property type="match status" value="1"/>
</dbReference>
<dbReference type="EMBL" id="CAFBQK010000020">
    <property type="protein sequence ID" value="CAB5047403.1"/>
    <property type="molecule type" value="Genomic_DNA"/>
</dbReference>
<dbReference type="SUPFAM" id="SSF52540">
    <property type="entry name" value="P-loop containing nucleoside triphosphate hydrolases"/>
    <property type="match status" value="1"/>
</dbReference>
<keyword evidence="3" id="KW-0808">Transferase</keyword>
<dbReference type="EMBL" id="CAFAZX010000014">
    <property type="protein sequence ID" value="CAB4841216.1"/>
    <property type="molecule type" value="Genomic_DNA"/>
</dbReference>
<proteinExistence type="inferred from homology"/>
<dbReference type="HAMAP" id="MF_00328">
    <property type="entry name" value="Guanylate_kinase"/>
    <property type="match status" value="1"/>
</dbReference>
<evidence type="ECO:0000313" key="10">
    <source>
        <dbReference type="EMBL" id="CAB4820558.1"/>
    </source>
</evidence>
<evidence type="ECO:0000313" key="12">
    <source>
        <dbReference type="EMBL" id="CAB4928773.1"/>
    </source>
</evidence>
<evidence type="ECO:0000313" key="11">
    <source>
        <dbReference type="EMBL" id="CAB4841216.1"/>
    </source>
</evidence>
<dbReference type="GO" id="GO:0005524">
    <property type="term" value="F:ATP binding"/>
    <property type="evidence" value="ECO:0007669"/>
    <property type="project" value="UniProtKB-KW"/>
</dbReference>
<evidence type="ECO:0000256" key="5">
    <source>
        <dbReference type="ARBA" id="ARBA00022777"/>
    </source>
</evidence>
<evidence type="ECO:0000313" key="15">
    <source>
        <dbReference type="EMBL" id="CAB5074043.1"/>
    </source>
</evidence>
<dbReference type="Gene3D" id="3.40.50.300">
    <property type="entry name" value="P-loop containing nucleotide triphosphate hydrolases"/>
    <property type="match status" value="1"/>
</dbReference>
<dbReference type="InterPro" id="IPR027417">
    <property type="entry name" value="P-loop_NTPase"/>
</dbReference>
<evidence type="ECO:0000313" key="13">
    <source>
        <dbReference type="EMBL" id="CAB4979285.1"/>
    </source>
</evidence>
<dbReference type="EC" id="2.7.4.8" evidence="2"/>
<dbReference type="EMBL" id="CAEZZR010000007">
    <property type="protein sequence ID" value="CAB4764912.1"/>
    <property type="molecule type" value="Genomic_DNA"/>
</dbReference>
<dbReference type="CDD" id="cd00071">
    <property type="entry name" value="GMPK"/>
    <property type="match status" value="1"/>
</dbReference>
<dbReference type="GO" id="GO:0005829">
    <property type="term" value="C:cytosol"/>
    <property type="evidence" value="ECO:0007669"/>
    <property type="project" value="TreeGrafter"/>
</dbReference>
<dbReference type="AlphaFoldDB" id="A0A6J7T217"/>
<name>A0A6J7T217_9ZZZZ</name>
<evidence type="ECO:0000313" key="8">
    <source>
        <dbReference type="EMBL" id="CAB4650611.1"/>
    </source>
</evidence>
<dbReference type="SMART" id="SM00072">
    <property type="entry name" value="GuKc"/>
    <property type="match status" value="1"/>
</dbReference>
<dbReference type="NCBIfam" id="NF041260">
    <property type="entry name" value="actino_IHF"/>
    <property type="match status" value="1"/>
</dbReference>
<evidence type="ECO:0000313" key="9">
    <source>
        <dbReference type="EMBL" id="CAB4764912.1"/>
    </source>
</evidence>
<dbReference type="PROSITE" id="PS50052">
    <property type="entry name" value="GUANYLATE_KINASE_2"/>
    <property type="match status" value="1"/>
</dbReference>
<comment type="similarity">
    <text evidence="1">Belongs to the guanylate kinase family.</text>
</comment>
<dbReference type="GO" id="GO:0003676">
    <property type="term" value="F:nucleic acid binding"/>
    <property type="evidence" value="ECO:0007669"/>
    <property type="project" value="InterPro"/>
</dbReference>
<reference evidence="14" key="1">
    <citation type="submission" date="2020-05" db="EMBL/GenBank/DDBJ databases">
        <authorList>
            <person name="Chiriac C."/>
            <person name="Salcher M."/>
            <person name="Ghai R."/>
            <person name="Kavagutti S V."/>
        </authorList>
    </citation>
    <scope>NUCLEOTIDE SEQUENCE</scope>
</reference>
<dbReference type="InterPro" id="IPR010979">
    <property type="entry name" value="Ribosomal_uS13-like_H2TH"/>
</dbReference>
<evidence type="ECO:0000313" key="14">
    <source>
        <dbReference type="EMBL" id="CAB5047403.1"/>
    </source>
</evidence>
<dbReference type="EMBL" id="CAFBMY010000110">
    <property type="protein sequence ID" value="CAB4928773.1"/>
    <property type="molecule type" value="Genomic_DNA"/>
</dbReference>
<dbReference type="InterPro" id="IPR055201">
    <property type="entry name" value="IHF-like_H2TH"/>
</dbReference>
<keyword evidence="5" id="KW-0418">Kinase</keyword>
<keyword evidence="4" id="KW-0547">Nucleotide-binding</keyword>
<feature type="domain" description="Guanylate kinase-like" evidence="7">
    <location>
        <begin position="116"/>
        <end position="293"/>
    </location>
</feature>
<dbReference type="InterPro" id="IPR008144">
    <property type="entry name" value="Guanylate_kin-like_dom"/>
</dbReference>
<dbReference type="EMBL" id="CAFABI010000011">
    <property type="protein sequence ID" value="CAB4820558.1"/>
    <property type="molecule type" value="Genomic_DNA"/>
</dbReference>
<protein>
    <recommendedName>
        <fullName evidence="2">guanylate kinase</fullName>
        <ecNumber evidence="2">2.7.4.8</ecNumber>
    </recommendedName>
</protein>
<dbReference type="InterPro" id="IPR017665">
    <property type="entry name" value="Guanylate_kinase"/>
</dbReference>
<evidence type="ECO:0000256" key="4">
    <source>
        <dbReference type="ARBA" id="ARBA00022741"/>
    </source>
</evidence>
<dbReference type="Gene3D" id="1.10.8.50">
    <property type="match status" value="1"/>
</dbReference>
<evidence type="ECO:0000256" key="3">
    <source>
        <dbReference type="ARBA" id="ARBA00022679"/>
    </source>
</evidence>
<dbReference type="PROSITE" id="PS00856">
    <property type="entry name" value="GUANYLATE_KINASE_1"/>
    <property type="match status" value="1"/>
</dbReference>
<evidence type="ECO:0000256" key="6">
    <source>
        <dbReference type="ARBA" id="ARBA00022840"/>
    </source>
</evidence>
<dbReference type="EMBL" id="CAFBOJ010000057">
    <property type="protein sequence ID" value="CAB4979285.1"/>
    <property type="molecule type" value="Genomic_DNA"/>
</dbReference>
<sequence length="297" mass="32382">MALPPVLTPEQRAAALAKATTSRRTRALAKSKVREGSITISEILDLATKDEAVAKMRVLELLESIPGLGRIRALAILEKLGISTTRKLQGLGIHQRSALREEFSHSVTTTMSASRGRLIVLSGPGGVGKSTVANALRKSKEFSVSVSATTRQPRASERDGVDYFFISQEEFDRRIAADEFLEWAAFAGARYGTPAAAVEEALSHGRNVLLEIEIEGARQVRAHSSEAILVFLQPPTWEDLVSRLEGRGSDTPERRAQRLELAQTELAAAKEFDIVLVNDEVEKVVDALLSLARTSRS</sequence>
<dbReference type="InterPro" id="IPR047806">
    <property type="entry name" value="IHF_actinobact"/>
</dbReference>
<dbReference type="EMBL" id="CAFBRB010000043">
    <property type="protein sequence ID" value="CAB5074043.1"/>
    <property type="molecule type" value="Genomic_DNA"/>
</dbReference>
<dbReference type="Gene3D" id="3.30.63.10">
    <property type="entry name" value="Guanylate Kinase phosphate binding domain"/>
    <property type="match status" value="1"/>
</dbReference>
<evidence type="ECO:0000259" key="7">
    <source>
        <dbReference type="PROSITE" id="PS50052"/>
    </source>
</evidence>